<dbReference type="InterPro" id="IPR035969">
    <property type="entry name" value="Rab-GAP_TBC_sf"/>
</dbReference>
<comment type="function">
    <text evidence="11">Molecular adapter which is involved in cilium biogenesis. Part of a functional complex including OFD1 a centriolar protein involved in cilium assembly. Could regulate the cAMP-dependent phosphorylation of OFD1, and its subsequent ubiquitination by PJA2 which ultimately leads to its proteasomal degradation.</text>
</comment>
<accession>A0A9P0ARZ6</accession>
<evidence type="ECO:0000256" key="2">
    <source>
        <dbReference type="ARBA" id="ARBA00004607"/>
    </source>
</evidence>
<comment type="subcellular location">
    <subcellularLocation>
        <location evidence="1">Cytoplasm</location>
        <location evidence="1">Cytoskeleton</location>
        <location evidence="1">Cilium basal body</location>
    </subcellularLocation>
    <subcellularLocation>
        <location evidence="2">Cytoplasm</location>
        <location evidence="2">Cytoskeleton</location>
        <location evidence="2">Microtubule organizing center</location>
        <location evidence="2">Centrosome</location>
        <location evidence="2">Centriolar satellite</location>
    </subcellularLocation>
</comment>
<protein>
    <recommendedName>
        <fullName evidence="3">TBC1 domain family member 31</fullName>
    </recommendedName>
</protein>
<proteinExistence type="predicted"/>
<keyword evidence="5" id="KW-0853">WD repeat</keyword>
<dbReference type="GO" id="GO:0060271">
    <property type="term" value="P:cilium assembly"/>
    <property type="evidence" value="ECO:0007669"/>
    <property type="project" value="TreeGrafter"/>
</dbReference>
<evidence type="ECO:0000256" key="1">
    <source>
        <dbReference type="ARBA" id="ARBA00004120"/>
    </source>
</evidence>
<evidence type="ECO:0000313" key="13">
    <source>
        <dbReference type="EMBL" id="CAH0546083.1"/>
    </source>
</evidence>
<dbReference type="InterPro" id="IPR036322">
    <property type="entry name" value="WD40_repeat_dom_sf"/>
</dbReference>
<feature type="domain" description="Rab-GAP TBC" evidence="12">
    <location>
        <begin position="392"/>
        <end position="567"/>
    </location>
</feature>
<dbReference type="GO" id="GO:0036064">
    <property type="term" value="C:ciliary basal body"/>
    <property type="evidence" value="ECO:0007669"/>
    <property type="project" value="TreeGrafter"/>
</dbReference>
<dbReference type="SUPFAM" id="SSF50978">
    <property type="entry name" value="WD40 repeat-like"/>
    <property type="match status" value="1"/>
</dbReference>
<dbReference type="Gene3D" id="1.10.472.80">
    <property type="entry name" value="Ypt/Rab-GAP domain of gyp1p, domain 3"/>
    <property type="match status" value="1"/>
</dbReference>
<evidence type="ECO:0000256" key="4">
    <source>
        <dbReference type="ARBA" id="ARBA00022490"/>
    </source>
</evidence>
<keyword evidence="9" id="KW-0206">Cytoskeleton</keyword>
<dbReference type="OrthoDB" id="5578278at2759"/>
<reference evidence="13" key="1">
    <citation type="submission" date="2021-12" db="EMBL/GenBank/DDBJ databases">
        <authorList>
            <person name="King R."/>
        </authorList>
    </citation>
    <scope>NUCLEOTIDE SEQUENCE</scope>
</reference>
<keyword evidence="10" id="KW-0966">Cell projection</keyword>
<dbReference type="GO" id="GO:0034451">
    <property type="term" value="C:centriolar satellite"/>
    <property type="evidence" value="ECO:0007669"/>
    <property type="project" value="UniProtKB-SubCell"/>
</dbReference>
<dbReference type="SUPFAM" id="SSF47923">
    <property type="entry name" value="Ypt/Rab-GAP domain of gyp1p"/>
    <property type="match status" value="1"/>
</dbReference>
<evidence type="ECO:0000256" key="11">
    <source>
        <dbReference type="ARBA" id="ARBA00034464"/>
    </source>
</evidence>
<keyword evidence="7" id="KW-0970">Cilium biogenesis/degradation</keyword>
<sequence>MEIIVEPNNGEKVIKKLYQQKAPVNGLILGVIQKKDVKIRGCARDTKRFLQCCFNNQGNLFACRSNTGDIYVVDLFLNTYWFLGNAESPTLIKFSRSKENELYVANKCGEINVINVNGGNVIASLIGHRNPIKFISFSSEFYCVTTSDSEGIIWDLRDNTKVQILNLNKGFNLNFLMFLPLTNHILSCLYNDTMQIWQNGSWKYLSSINLEGWKNHSIKNVVFTNNGLTAVMAGYLPNFILYSLTFQKVTKTITLPEYILSVKKIKMAPSNFEWKCNKTLVILSGQGVVYFYDLEFEKVTGKLVGDCEIVEFSLSPKSYCMTVILSTGTIFLYNISQYIESEKSAQCACPKDVKKRKINPKPCGINIANVQSEICSLLPMDKLKLILREYGEYPKHHRLIIWEHILQLPNNSKQYNNIINHITLVSFPELNKTYPLISEQNLKNLRILLNNLVTWCPFFANVTYLPVFVFPFQRVFQNKPMQCFETAATIILNWCQHWFEYYPLPPINVLSIVENLLFEHDLELLTHISSHKIKANLYVWPLLETAFSEVLTEKEWTQFWDHVITNETSFLLCAAASYNIAQRSSILTLTAEDEFTFFYHNQNAVDVKKLISKTYWILDKTCVKLHPRQYFDDFRGIKTDGYPVFNDYPKTVVEFEASHMNVIGKELKESKCFEEMIVKEKIKEWQNLVEYEKKDIENERREAMEKACMERVLQEQEKVNVQHRKLDNLRRSLMAEEKNIMDYSLGKLKSINDKEQTRKMEFLMGNIQLGEIAGKRKFNQAEQELLCRYSDILKHKYTIAEMFLNDPLPSTNVESIVLQEHQRELGRDVDKFRKRMQNKEDLETLNLTTGLLTIEQTIRKVEDELVDELTQKYKNCDPRADKRLLQLEAETKDLEKDIKQLLRTVKKSDSSENKQRRKKKIRSIEDVVASREAGLTLRSKRLVDGEECNIIFSRNK</sequence>
<dbReference type="PANTHER" id="PTHR19853:SF1">
    <property type="entry name" value="TBC1 DOMAIN FAMILY MEMBER 31"/>
    <property type="match status" value="1"/>
</dbReference>
<evidence type="ECO:0000256" key="6">
    <source>
        <dbReference type="ARBA" id="ARBA00022737"/>
    </source>
</evidence>
<evidence type="ECO:0000256" key="10">
    <source>
        <dbReference type="ARBA" id="ARBA00023273"/>
    </source>
</evidence>
<dbReference type="InterPro" id="IPR001680">
    <property type="entry name" value="WD40_rpt"/>
</dbReference>
<dbReference type="InterPro" id="IPR015943">
    <property type="entry name" value="WD40/YVTN_repeat-like_dom_sf"/>
</dbReference>
<dbReference type="AlphaFoldDB" id="A0A9P0ARZ6"/>
<dbReference type="InterPro" id="IPR051570">
    <property type="entry name" value="TBC1_cilium_biogenesis"/>
</dbReference>
<dbReference type="Gene3D" id="2.130.10.10">
    <property type="entry name" value="YVTN repeat-like/Quinoprotein amine dehydrogenase"/>
    <property type="match status" value="1"/>
</dbReference>
<evidence type="ECO:0000313" key="14">
    <source>
        <dbReference type="Proteomes" id="UP001154078"/>
    </source>
</evidence>
<dbReference type="EMBL" id="OV121132">
    <property type="protein sequence ID" value="CAH0546083.1"/>
    <property type="molecule type" value="Genomic_DNA"/>
</dbReference>
<evidence type="ECO:0000256" key="9">
    <source>
        <dbReference type="ARBA" id="ARBA00023212"/>
    </source>
</evidence>
<keyword evidence="8" id="KW-0175">Coiled coil</keyword>
<evidence type="ECO:0000259" key="12">
    <source>
        <dbReference type="PROSITE" id="PS50086"/>
    </source>
</evidence>
<dbReference type="PANTHER" id="PTHR19853">
    <property type="entry name" value="WD REPEAT CONTAINING PROTEIN 3 WDR3"/>
    <property type="match status" value="1"/>
</dbReference>
<keyword evidence="14" id="KW-1185">Reference proteome</keyword>
<keyword evidence="4" id="KW-0963">Cytoplasm</keyword>
<organism evidence="13 14">
    <name type="scientific">Brassicogethes aeneus</name>
    <name type="common">Rape pollen beetle</name>
    <name type="synonym">Meligethes aeneus</name>
    <dbReference type="NCBI Taxonomy" id="1431903"/>
    <lineage>
        <taxon>Eukaryota</taxon>
        <taxon>Metazoa</taxon>
        <taxon>Ecdysozoa</taxon>
        <taxon>Arthropoda</taxon>
        <taxon>Hexapoda</taxon>
        <taxon>Insecta</taxon>
        <taxon>Pterygota</taxon>
        <taxon>Neoptera</taxon>
        <taxon>Endopterygota</taxon>
        <taxon>Coleoptera</taxon>
        <taxon>Polyphaga</taxon>
        <taxon>Cucujiformia</taxon>
        <taxon>Nitidulidae</taxon>
        <taxon>Meligethinae</taxon>
        <taxon>Brassicogethes</taxon>
    </lineage>
</organism>
<evidence type="ECO:0000256" key="3">
    <source>
        <dbReference type="ARBA" id="ARBA00014199"/>
    </source>
</evidence>
<name>A0A9P0ARZ6_BRAAE</name>
<evidence type="ECO:0000256" key="8">
    <source>
        <dbReference type="ARBA" id="ARBA00023054"/>
    </source>
</evidence>
<dbReference type="PROSITE" id="PS50086">
    <property type="entry name" value="TBC_RABGAP"/>
    <property type="match status" value="1"/>
</dbReference>
<evidence type="ECO:0000256" key="7">
    <source>
        <dbReference type="ARBA" id="ARBA00022794"/>
    </source>
</evidence>
<dbReference type="SMART" id="SM00320">
    <property type="entry name" value="WD40"/>
    <property type="match status" value="3"/>
</dbReference>
<evidence type="ECO:0000256" key="5">
    <source>
        <dbReference type="ARBA" id="ARBA00022574"/>
    </source>
</evidence>
<keyword evidence="6" id="KW-0677">Repeat</keyword>
<dbReference type="Proteomes" id="UP001154078">
    <property type="component" value="Chromosome 1"/>
</dbReference>
<dbReference type="InterPro" id="IPR000195">
    <property type="entry name" value="Rab-GAP-TBC_dom"/>
</dbReference>
<gene>
    <name evidence="13" type="ORF">MELIAE_LOCUS328</name>
</gene>